<reference evidence="3 4" key="1">
    <citation type="submission" date="2017-08" db="EMBL/GenBank/DDBJ databases">
        <title>Multipartite genome sequences of Sinorhizobium species nodulating soybeans.</title>
        <authorList>
            <person name="Tian C.F."/>
        </authorList>
    </citation>
    <scope>NUCLEOTIDE SEQUENCE [LARGE SCALE GENOMIC DNA]</scope>
    <source>
        <strain evidence="3 4">CCBAU 05684</strain>
        <plasmid evidence="4">psj05684b</plasmid>
    </source>
</reference>
<keyword evidence="3" id="KW-0614">Plasmid</keyword>
<dbReference type="NCBIfam" id="NF033157">
    <property type="entry name" value="SWFGD_domain"/>
    <property type="match status" value="1"/>
</dbReference>
<organism evidence="3 4">
    <name type="scientific">Sinorhizobium sojae CCBAU 05684</name>
    <dbReference type="NCBI Taxonomy" id="716928"/>
    <lineage>
        <taxon>Bacteria</taxon>
        <taxon>Pseudomonadati</taxon>
        <taxon>Pseudomonadota</taxon>
        <taxon>Alphaproteobacteria</taxon>
        <taxon>Hyphomicrobiales</taxon>
        <taxon>Rhizobiaceae</taxon>
        <taxon>Sinorhizobium/Ensifer group</taxon>
        <taxon>Sinorhizobium</taxon>
    </lineage>
</organism>
<sequence length="242" mass="27996">MASRKEWRRNDPAGRSRRDWYGAPNDEERGRGRRFEETGARGAEWENSEYFPDAEPGRAGPYRRWGDDYERGDRERAFRDYYGPGFGYRGGYYPSGDYYPSYGYARRYPYRDYDRDRVYGERGFMERASDEVASWFGDEDAERRRRMDEYRGKGPKGYTRSDSRIQEDVSDRLSDDGALDASDIEVSVSNGEVQLSGFVDSKWAKRRAEDCAEDVSGVTNVQNNIRVRAESSSGWSSTASET</sequence>
<dbReference type="RefSeq" id="WP_034857758.1">
    <property type="nucleotide sequence ID" value="NZ_AJQT01000097.1"/>
</dbReference>
<feature type="compositionally biased region" description="Basic and acidic residues" evidence="1">
    <location>
        <begin position="142"/>
        <end position="152"/>
    </location>
</feature>
<evidence type="ECO:0000313" key="3">
    <source>
        <dbReference type="EMBL" id="ASY66075.1"/>
    </source>
</evidence>
<dbReference type="PANTHER" id="PTHR34606">
    <property type="entry name" value="BON DOMAIN-CONTAINING PROTEIN"/>
    <property type="match status" value="1"/>
</dbReference>
<dbReference type="Pfam" id="PF04972">
    <property type="entry name" value="BON"/>
    <property type="match status" value="1"/>
</dbReference>
<feature type="domain" description="BON" evidence="2">
    <location>
        <begin position="161"/>
        <end position="229"/>
    </location>
</feature>
<name>A0A249PK34_9HYPH</name>
<evidence type="ECO:0000259" key="2">
    <source>
        <dbReference type="PROSITE" id="PS50914"/>
    </source>
</evidence>
<geneLocation type="plasmid" evidence="4">
    <name>psj05684b</name>
</geneLocation>
<dbReference type="Proteomes" id="UP000217211">
    <property type="component" value="Plasmid pSJ05684b"/>
</dbReference>
<dbReference type="InterPro" id="IPR014004">
    <property type="entry name" value="Transpt-assoc_nodulatn_dom_bac"/>
</dbReference>
<dbReference type="STRING" id="716928.GCA_000261485_04369"/>
<feature type="region of interest" description="Disordered" evidence="1">
    <location>
        <begin position="142"/>
        <end position="177"/>
    </location>
</feature>
<dbReference type="InterPro" id="IPR047800">
    <property type="entry name" value="SWFGD_dom"/>
</dbReference>
<dbReference type="SMART" id="SM00749">
    <property type="entry name" value="BON"/>
    <property type="match status" value="1"/>
</dbReference>
<dbReference type="PANTHER" id="PTHR34606:SF15">
    <property type="entry name" value="BON DOMAIN-CONTAINING PROTEIN"/>
    <property type="match status" value="1"/>
</dbReference>
<gene>
    <name evidence="3" type="ORF">SJ05684_b50930</name>
</gene>
<protein>
    <submittedName>
        <fullName evidence="3">Putative osmotically inducible sensory protein</fullName>
    </submittedName>
</protein>
<dbReference type="InterPro" id="IPR051686">
    <property type="entry name" value="Lipoprotein_DolP"/>
</dbReference>
<dbReference type="KEGG" id="esj:SJ05684_b50930"/>
<proteinExistence type="predicted"/>
<dbReference type="EMBL" id="CP023068">
    <property type="protein sequence ID" value="ASY66075.1"/>
    <property type="molecule type" value="Genomic_DNA"/>
</dbReference>
<feature type="region of interest" description="Disordered" evidence="1">
    <location>
        <begin position="1"/>
        <end position="68"/>
    </location>
</feature>
<feature type="compositionally biased region" description="Basic and acidic residues" evidence="1">
    <location>
        <begin position="159"/>
        <end position="175"/>
    </location>
</feature>
<dbReference type="PROSITE" id="PS50914">
    <property type="entry name" value="BON"/>
    <property type="match status" value="1"/>
</dbReference>
<keyword evidence="4" id="KW-1185">Reference proteome</keyword>
<dbReference type="AlphaFoldDB" id="A0A249PK34"/>
<dbReference type="OrthoDB" id="680465at2"/>
<dbReference type="eggNOG" id="COG2823">
    <property type="taxonomic scope" value="Bacteria"/>
</dbReference>
<evidence type="ECO:0000256" key="1">
    <source>
        <dbReference type="SAM" id="MobiDB-lite"/>
    </source>
</evidence>
<accession>A0A249PK34</accession>
<dbReference type="Gene3D" id="3.30.1340.30">
    <property type="match status" value="1"/>
</dbReference>
<feature type="compositionally biased region" description="Basic and acidic residues" evidence="1">
    <location>
        <begin position="1"/>
        <end position="39"/>
    </location>
</feature>
<evidence type="ECO:0000313" key="4">
    <source>
        <dbReference type="Proteomes" id="UP000217211"/>
    </source>
</evidence>
<dbReference type="InterPro" id="IPR007055">
    <property type="entry name" value="BON_dom"/>
</dbReference>